<dbReference type="AlphaFoldDB" id="A0A1T5IAB8"/>
<keyword evidence="2 4" id="KW-0808">Transferase</keyword>
<sequence>MPRRPLHPATWLRGARRVLRSAIGPRPAASREDALALSHPTTHAALALLASRDVPGAQSLVDEALAQPSPAPDAFVAAGVVAHRRHLHERALHLFDRAGDDALAAAPVPFVESLFRVDPQRGLALTCAWLDDASVTPDARTWHTVLRYVFAHGDDALRHRVHDRFVAAYRGQEQQWPGGAAEVEWLERWRGAARHTTAPAPVGRVPFAVMDYVQPGKGKSSQNIGDHVQTLSSLGHVVRRQNLRFHGRADLVGFAQDMQERVRPELRLDGTATDVELYRVDRDGSSFQAFPEGTWLLEFGWHSHDLAGTGVWDFPMHENLRPIFVSFHCNKRGLLTPEVLDYLRAHGPVGCRDWTTVDLLLSLDVPAFFSGCLTTTVSTVFPELDEHPAPATVHVDAVREPVPDGQENIKQSYRGVKDRTFVENMREAVRLLEWYRTSFTHVVTKRLHCYLPTTSLGLDVDFQPANYADVRFAGLHPLDHDGFEAIRTGMLARLEPVLSAIFAGQDAESVYALWRETVAPEVETARARHVAATPLPALPAEPAALAAPAAVTAPADGAADAVDVVLLPKRGELPHVGEAVRALDVAATTPLRVWLVGPGVARVSVPELSSRTSVLRVPTGSLDLGALGLVPAQRAHHALLPHLLPDVDRAVVLPVDAVVLGDVADLAAVDLGSTAVAARHTSHADPSGFGLLYRAARRLDDAPATAYDFYRRIHARHVFDFNAFDADVLVLDLARLRADGYTAESLVAMREFRIDAREALHLYTGPHRTELDAVWDHVPTRDLPDAEARLVHWADPVKPWDDAYVARQDLWHARVTEPTVRVAS</sequence>
<dbReference type="Pfam" id="PF01501">
    <property type="entry name" value="Glyco_transf_8"/>
    <property type="match status" value="1"/>
</dbReference>
<evidence type="ECO:0000256" key="1">
    <source>
        <dbReference type="ARBA" id="ARBA00022676"/>
    </source>
</evidence>
<keyword evidence="1" id="KW-0328">Glycosyltransferase</keyword>
<dbReference type="STRING" id="526729.SAMN04324258_0227"/>
<dbReference type="PANTHER" id="PTHR13778">
    <property type="entry name" value="GLYCOSYLTRANSFERASE 8 DOMAIN-CONTAINING PROTEIN"/>
    <property type="match status" value="1"/>
</dbReference>
<dbReference type="SUPFAM" id="SSF53448">
    <property type="entry name" value="Nucleotide-diphospho-sugar transferases"/>
    <property type="match status" value="1"/>
</dbReference>
<dbReference type="PANTHER" id="PTHR13778:SF47">
    <property type="entry name" value="LIPOPOLYSACCHARIDE 1,3-GALACTOSYLTRANSFERASE"/>
    <property type="match status" value="1"/>
</dbReference>
<dbReference type="InterPro" id="IPR029044">
    <property type="entry name" value="Nucleotide-diphossugar_trans"/>
</dbReference>
<keyword evidence="5" id="KW-1185">Reference proteome</keyword>
<gene>
    <name evidence="4" type="ORF">SAMN04324258_0227</name>
</gene>
<dbReference type="EMBL" id="FUZQ01000001">
    <property type="protein sequence ID" value="SKC35983.1"/>
    <property type="molecule type" value="Genomic_DNA"/>
</dbReference>
<accession>A0A1T5IAB8</accession>
<dbReference type="InterPro" id="IPR050748">
    <property type="entry name" value="Glycosyltrans_8_dom-fam"/>
</dbReference>
<dbReference type="InterPro" id="IPR002495">
    <property type="entry name" value="Glyco_trans_8"/>
</dbReference>
<name>A0A1T5IAB8_9MICO</name>
<dbReference type="GO" id="GO:0016757">
    <property type="term" value="F:glycosyltransferase activity"/>
    <property type="evidence" value="ECO:0007669"/>
    <property type="project" value="UniProtKB-KW"/>
</dbReference>
<keyword evidence="3" id="KW-0479">Metal-binding</keyword>
<dbReference type="RefSeq" id="WP_079569867.1">
    <property type="nucleotide sequence ID" value="NZ_FUZQ01000001.1"/>
</dbReference>
<dbReference type="Proteomes" id="UP000189777">
    <property type="component" value="Unassembled WGS sequence"/>
</dbReference>
<dbReference type="GO" id="GO:0046872">
    <property type="term" value="F:metal ion binding"/>
    <property type="evidence" value="ECO:0007669"/>
    <property type="project" value="UniProtKB-KW"/>
</dbReference>
<organism evidence="4 5">
    <name type="scientific">Krasilnikoviella flava</name>
    <dbReference type="NCBI Taxonomy" id="526729"/>
    <lineage>
        <taxon>Bacteria</taxon>
        <taxon>Bacillati</taxon>
        <taxon>Actinomycetota</taxon>
        <taxon>Actinomycetes</taxon>
        <taxon>Micrococcales</taxon>
        <taxon>Promicromonosporaceae</taxon>
        <taxon>Krasilnikoviella</taxon>
    </lineage>
</organism>
<evidence type="ECO:0000313" key="5">
    <source>
        <dbReference type="Proteomes" id="UP000189777"/>
    </source>
</evidence>
<evidence type="ECO:0000256" key="3">
    <source>
        <dbReference type="ARBA" id="ARBA00022723"/>
    </source>
</evidence>
<dbReference type="OrthoDB" id="5672604at2"/>
<protein>
    <submittedName>
        <fullName evidence="4">Glycosyl transferase family 8</fullName>
    </submittedName>
</protein>
<proteinExistence type="predicted"/>
<evidence type="ECO:0000313" key="4">
    <source>
        <dbReference type="EMBL" id="SKC35983.1"/>
    </source>
</evidence>
<dbReference type="Gene3D" id="3.90.550.10">
    <property type="entry name" value="Spore Coat Polysaccharide Biosynthesis Protein SpsA, Chain A"/>
    <property type="match status" value="1"/>
</dbReference>
<evidence type="ECO:0000256" key="2">
    <source>
        <dbReference type="ARBA" id="ARBA00022679"/>
    </source>
</evidence>
<reference evidence="4 5" key="1">
    <citation type="submission" date="2017-02" db="EMBL/GenBank/DDBJ databases">
        <authorList>
            <person name="Peterson S.W."/>
        </authorList>
    </citation>
    <scope>NUCLEOTIDE SEQUENCE [LARGE SCALE GENOMIC DNA]</scope>
    <source>
        <strain evidence="4 5">DSM 21481</strain>
    </source>
</reference>